<dbReference type="Proteomes" id="UP000830395">
    <property type="component" value="Chromosome 10"/>
</dbReference>
<protein>
    <submittedName>
        <fullName evidence="1">Uncharacterized protein</fullName>
    </submittedName>
</protein>
<comment type="caution">
    <text evidence="1">The sequence shown here is derived from an EMBL/GenBank/DDBJ whole genome shotgun (WGS) entry which is preliminary data.</text>
</comment>
<accession>A0ACC5YNW4</accession>
<sequence length="65" mass="7451">MQEHSHYSPHSDSESQPDADLMCIFICWYSPEWDAIKFTVGVFMLIWLAGECREPCPRGDGGPLY</sequence>
<dbReference type="EMBL" id="CM040984">
    <property type="protein sequence ID" value="MCJ8737032.1"/>
    <property type="molecule type" value="Genomic_DNA"/>
</dbReference>
<gene>
    <name evidence="1" type="ORF">PDJAM_G00019210</name>
</gene>
<evidence type="ECO:0000313" key="1">
    <source>
        <dbReference type="EMBL" id="MCJ8737032.1"/>
    </source>
</evidence>
<reference evidence="1" key="1">
    <citation type="submission" date="2020-02" db="EMBL/GenBank/DDBJ databases">
        <title>Genome sequencing of the panga catfish, Pangasius djambal.</title>
        <authorList>
            <person name="Wen M."/>
            <person name="Zahm M."/>
            <person name="Roques C."/>
            <person name="Cabau C."/>
            <person name="Klopp C."/>
            <person name="Donnadieu C."/>
            <person name="Jouanno E."/>
            <person name="Avarre J.-C."/>
            <person name="Campet M."/>
            <person name="Ha T."/>
            <person name="Dugue R."/>
            <person name="Lampietro C."/>
            <person name="Louis A."/>
            <person name="Herpin A."/>
            <person name="Echchiki A."/>
            <person name="Berthelot C."/>
            <person name="Parey E."/>
            <person name="Roest-Crollius H."/>
            <person name="Braasch I."/>
            <person name="Postlethwait J.H."/>
            <person name="Bobe J."/>
            <person name="Montfort J."/>
            <person name="Bouchez O."/>
            <person name="Begum T."/>
            <person name="Schartl M."/>
            <person name="Gustiano R."/>
            <person name="Guiguen Y."/>
        </authorList>
    </citation>
    <scope>NUCLEOTIDE SEQUENCE</scope>
    <source>
        <strain evidence="1">Pdj_M5554</strain>
    </source>
</reference>
<name>A0ACC5YNW4_9TELE</name>
<organism evidence="1 2">
    <name type="scientific">Pangasius djambal</name>
    <dbReference type="NCBI Taxonomy" id="1691987"/>
    <lineage>
        <taxon>Eukaryota</taxon>
        <taxon>Metazoa</taxon>
        <taxon>Chordata</taxon>
        <taxon>Craniata</taxon>
        <taxon>Vertebrata</taxon>
        <taxon>Euteleostomi</taxon>
        <taxon>Actinopterygii</taxon>
        <taxon>Neopterygii</taxon>
        <taxon>Teleostei</taxon>
        <taxon>Ostariophysi</taxon>
        <taxon>Siluriformes</taxon>
        <taxon>Pangasiidae</taxon>
        <taxon>Pangasius</taxon>
    </lineage>
</organism>
<evidence type="ECO:0000313" key="2">
    <source>
        <dbReference type="Proteomes" id="UP000830395"/>
    </source>
</evidence>
<keyword evidence="2" id="KW-1185">Reference proteome</keyword>
<proteinExistence type="predicted"/>